<accession>A0A3L6D9E8</accession>
<evidence type="ECO:0000313" key="2">
    <source>
        <dbReference type="Proteomes" id="UP000251960"/>
    </source>
</evidence>
<proteinExistence type="predicted"/>
<dbReference type="AlphaFoldDB" id="A0A3L6D9E8"/>
<protein>
    <submittedName>
        <fullName evidence="1">Uncharacterized protein</fullName>
    </submittedName>
</protein>
<name>A0A3L6D9E8_MAIZE</name>
<comment type="caution">
    <text evidence="1">The sequence shown here is derived from an EMBL/GenBank/DDBJ whole genome shotgun (WGS) entry which is preliminary data.</text>
</comment>
<evidence type="ECO:0000313" key="1">
    <source>
        <dbReference type="EMBL" id="PWZ05204.1"/>
    </source>
</evidence>
<sequence length="18" mass="2106">MHAYWLYITGSPPPMGVW</sequence>
<dbReference type="EMBL" id="NCVQ01000010">
    <property type="protein sequence ID" value="PWZ05204.1"/>
    <property type="molecule type" value="Genomic_DNA"/>
</dbReference>
<dbReference type="Proteomes" id="UP000251960">
    <property type="component" value="Chromosome 9"/>
</dbReference>
<gene>
    <name evidence="1" type="ORF">Zm00014a_041876</name>
</gene>
<reference evidence="1 2" key="1">
    <citation type="journal article" date="2018" name="Nat. Genet.">
        <title>Extensive intraspecific gene order and gene structural variations between Mo17 and other maize genomes.</title>
        <authorList>
            <person name="Sun S."/>
            <person name="Zhou Y."/>
            <person name="Chen J."/>
            <person name="Shi J."/>
            <person name="Zhao H."/>
            <person name="Zhao H."/>
            <person name="Song W."/>
            <person name="Zhang M."/>
            <person name="Cui Y."/>
            <person name="Dong X."/>
            <person name="Liu H."/>
            <person name="Ma X."/>
            <person name="Jiao Y."/>
            <person name="Wang B."/>
            <person name="Wei X."/>
            <person name="Stein J.C."/>
            <person name="Glaubitz J.C."/>
            <person name="Lu F."/>
            <person name="Yu G."/>
            <person name="Liang C."/>
            <person name="Fengler K."/>
            <person name="Li B."/>
            <person name="Rafalski A."/>
            <person name="Schnable P.S."/>
            <person name="Ware D.H."/>
            <person name="Buckler E.S."/>
            <person name="Lai J."/>
        </authorList>
    </citation>
    <scope>NUCLEOTIDE SEQUENCE [LARGE SCALE GENOMIC DNA]</scope>
    <source>
        <strain evidence="2">cv. Missouri 17</strain>
        <tissue evidence="1">Seedling</tissue>
    </source>
</reference>
<organism evidence="1 2">
    <name type="scientific">Zea mays</name>
    <name type="common">Maize</name>
    <dbReference type="NCBI Taxonomy" id="4577"/>
    <lineage>
        <taxon>Eukaryota</taxon>
        <taxon>Viridiplantae</taxon>
        <taxon>Streptophyta</taxon>
        <taxon>Embryophyta</taxon>
        <taxon>Tracheophyta</taxon>
        <taxon>Spermatophyta</taxon>
        <taxon>Magnoliopsida</taxon>
        <taxon>Liliopsida</taxon>
        <taxon>Poales</taxon>
        <taxon>Poaceae</taxon>
        <taxon>PACMAD clade</taxon>
        <taxon>Panicoideae</taxon>
        <taxon>Andropogonodae</taxon>
        <taxon>Andropogoneae</taxon>
        <taxon>Tripsacinae</taxon>
        <taxon>Zea</taxon>
    </lineage>
</organism>